<dbReference type="GO" id="GO:0003676">
    <property type="term" value="F:nucleic acid binding"/>
    <property type="evidence" value="ECO:0007669"/>
    <property type="project" value="InterPro"/>
</dbReference>
<dbReference type="GO" id="GO:0003899">
    <property type="term" value="F:DNA-directed RNA polymerase activity"/>
    <property type="evidence" value="ECO:0007669"/>
    <property type="project" value="InterPro"/>
</dbReference>
<evidence type="ECO:0000256" key="1">
    <source>
        <dbReference type="ARBA" id="ARBA00022723"/>
    </source>
</evidence>
<comment type="subcellular location">
    <subcellularLocation>
        <location evidence="4">Nucleus</location>
    </subcellularLocation>
</comment>
<feature type="binding site" evidence="5">
    <location>
        <position position="104"/>
    </location>
    <ligand>
        <name>Zn(2+)</name>
        <dbReference type="ChEBI" id="CHEBI:29105"/>
        <label>2</label>
    </ligand>
</feature>
<organism evidence="9 10">
    <name type="scientific">Cymbomonas tetramitiformis</name>
    <dbReference type="NCBI Taxonomy" id="36881"/>
    <lineage>
        <taxon>Eukaryota</taxon>
        <taxon>Viridiplantae</taxon>
        <taxon>Chlorophyta</taxon>
        <taxon>Pyramimonadophyceae</taxon>
        <taxon>Pyramimonadales</taxon>
        <taxon>Pyramimonadaceae</taxon>
        <taxon>Cymbomonas</taxon>
    </lineage>
</organism>
<feature type="binding site" evidence="5">
    <location>
        <position position="5"/>
    </location>
    <ligand>
        <name>Zn(2+)</name>
        <dbReference type="ChEBI" id="CHEBI:29105"/>
        <label>1</label>
    </ligand>
</feature>
<feature type="binding site" evidence="5">
    <location>
        <position position="29"/>
    </location>
    <ligand>
        <name>Zn(2+)</name>
        <dbReference type="ChEBI" id="CHEBI:29105"/>
        <label>1</label>
    </ligand>
</feature>
<keyword evidence="3 5" id="KW-0862">Zinc</keyword>
<comment type="function">
    <text evidence="4">DNA-dependent RNA polymerase catalyzes the transcription of DNA into RNA using the four ribonucleoside triphosphates as substrates.</text>
</comment>
<evidence type="ECO:0000256" key="7">
    <source>
        <dbReference type="RuleBase" id="RU003474"/>
    </source>
</evidence>
<accession>A0AAE0C5Q5</accession>
<keyword evidence="2 6" id="KW-0863">Zinc-finger</keyword>
<dbReference type="PANTHER" id="PTHR11239:SF12">
    <property type="entry name" value="DNA-DIRECTED RNA POLYMERASE III SUBUNIT RPC10"/>
    <property type="match status" value="1"/>
</dbReference>
<dbReference type="PROSITE" id="PS51133">
    <property type="entry name" value="ZF_TFIIS_2"/>
    <property type="match status" value="1"/>
</dbReference>
<feature type="binding site" evidence="5">
    <location>
        <position position="8"/>
    </location>
    <ligand>
        <name>Zn(2+)</name>
        <dbReference type="ChEBI" id="CHEBI:29105"/>
        <label>1</label>
    </ligand>
</feature>
<dbReference type="SUPFAM" id="SSF57783">
    <property type="entry name" value="Zinc beta-ribbon"/>
    <property type="match status" value="1"/>
</dbReference>
<keyword evidence="4 7" id="KW-0804">Transcription</keyword>
<keyword evidence="4 7" id="KW-0240">DNA-directed RNA polymerase</keyword>
<evidence type="ECO:0000256" key="4">
    <source>
        <dbReference type="PIRNR" id="PIRNR005586"/>
    </source>
</evidence>
<evidence type="ECO:0000313" key="10">
    <source>
        <dbReference type="Proteomes" id="UP001190700"/>
    </source>
</evidence>
<feature type="binding site" evidence="5">
    <location>
        <position position="74"/>
    </location>
    <ligand>
        <name>Zn(2+)</name>
        <dbReference type="ChEBI" id="CHEBI:29105"/>
        <label>2</label>
    </ligand>
</feature>
<dbReference type="GO" id="GO:0006386">
    <property type="term" value="P:termination of RNA polymerase III transcription"/>
    <property type="evidence" value="ECO:0007669"/>
    <property type="project" value="TreeGrafter"/>
</dbReference>
<evidence type="ECO:0000256" key="6">
    <source>
        <dbReference type="PIRSR" id="PIRSR005586-2"/>
    </source>
</evidence>
<dbReference type="InterPro" id="IPR012164">
    <property type="entry name" value="Rpa12/Rpb9/Rpc10/TFS"/>
</dbReference>
<dbReference type="PIRSF" id="PIRSF005586">
    <property type="entry name" value="RNApol_RpoM"/>
    <property type="match status" value="1"/>
</dbReference>
<dbReference type="SMART" id="SM00440">
    <property type="entry name" value="ZnF_C2C2"/>
    <property type="match status" value="1"/>
</dbReference>
<evidence type="ECO:0000256" key="3">
    <source>
        <dbReference type="ARBA" id="ARBA00022833"/>
    </source>
</evidence>
<keyword evidence="4" id="KW-0539">Nucleus</keyword>
<feature type="binding site" evidence="5">
    <location>
        <position position="71"/>
    </location>
    <ligand>
        <name>Zn(2+)</name>
        <dbReference type="ChEBI" id="CHEBI:29105"/>
        <label>2</label>
    </ligand>
</feature>
<evidence type="ECO:0000256" key="2">
    <source>
        <dbReference type="ARBA" id="ARBA00022771"/>
    </source>
</evidence>
<protein>
    <recommendedName>
        <fullName evidence="4">DNA-directed RNA polymerase subunit</fullName>
    </recommendedName>
</protein>
<dbReference type="Proteomes" id="UP001190700">
    <property type="component" value="Unassembled WGS sequence"/>
</dbReference>
<dbReference type="SMART" id="SM00661">
    <property type="entry name" value="RPOL9"/>
    <property type="match status" value="1"/>
</dbReference>
<comment type="caution">
    <text evidence="9">The sequence shown here is derived from an EMBL/GenBank/DDBJ whole genome shotgun (WGS) entry which is preliminary data.</text>
</comment>
<feature type="zinc finger region" description="C4-type" evidence="6">
    <location>
        <begin position="5"/>
        <end position="29"/>
    </location>
</feature>
<dbReference type="InterPro" id="IPR001222">
    <property type="entry name" value="Znf_TFIIS"/>
</dbReference>
<dbReference type="GO" id="GO:0005666">
    <property type="term" value="C:RNA polymerase III complex"/>
    <property type="evidence" value="ECO:0007669"/>
    <property type="project" value="TreeGrafter"/>
</dbReference>
<dbReference type="AlphaFoldDB" id="A0AAE0C5Q5"/>
<feature type="binding site" evidence="5">
    <location>
        <position position="26"/>
    </location>
    <ligand>
        <name>Zn(2+)</name>
        <dbReference type="ChEBI" id="CHEBI:29105"/>
        <label>1</label>
    </ligand>
</feature>
<evidence type="ECO:0000313" key="9">
    <source>
        <dbReference type="EMBL" id="KAK3248354.1"/>
    </source>
</evidence>
<sequence>MQAFCPTCANLLMVEFFDLTGLRYACQTCPYVYNVDRKLAKKHSLHSDQKVEDVIGPPEEWELADKTEACCPKCEHGYAFVVNLQISAEGEPPTSFYKCANGKCSHRWREG</sequence>
<dbReference type="Pfam" id="PF02150">
    <property type="entry name" value="Zn_ribbon_RPB9"/>
    <property type="match status" value="1"/>
</dbReference>
<proteinExistence type="inferred from homology"/>
<keyword evidence="1 5" id="KW-0479">Metal-binding</keyword>
<reference evidence="9 10" key="1">
    <citation type="journal article" date="2015" name="Genome Biol. Evol.">
        <title>Comparative Genomics of a Bacterivorous Green Alga Reveals Evolutionary Causalities and Consequences of Phago-Mixotrophic Mode of Nutrition.</title>
        <authorList>
            <person name="Burns J.A."/>
            <person name="Paasch A."/>
            <person name="Narechania A."/>
            <person name="Kim E."/>
        </authorList>
    </citation>
    <scope>NUCLEOTIDE SEQUENCE [LARGE SCALE GENOMIC DNA]</scope>
    <source>
        <strain evidence="9 10">PLY_AMNH</strain>
    </source>
</reference>
<dbReference type="Gene3D" id="2.20.25.10">
    <property type="match status" value="1"/>
</dbReference>
<dbReference type="InterPro" id="IPR001529">
    <property type="entry name" value="Zn_ribbon_RPB9"/>
</dbReference>
<feature type="domain" description="TFIIS-type" evidence="8">
    <location>
        <begin position="67"/>
        <end position="109"/>
    </location>
</feature>
<dbReference type="PANTHER" id="PTHR11239">
    <property type="entry name" value="DNA-DIRECTED RNA POLYMERASE"/>
    <property type="match status" value="1"/>
</dbReference>
<dbReference type="Pfam" id="PF01096">
    <property type="entry name" value="Zn_ribbon_TFIIS"/>
    <property type="match status" value="1"/>
</dbReference>
<evidence type="ECO:0000259" key="8">
    <source>
        <dbReference type="PROSITE" id="PS51133"/>
    </source>
</evidence>
<gene>
    <name evidence="9" type="ORF">CYMTET_42176</name>
</gene>
<dbReference type="EMBL" id="LGRX02028183">
    <property type="protein sequence ID" value="KAK3248354.1"/>
    <property type="molecule type" value="Genomic_DNA"/>
</dbReference>
<keyword evidence="10" id="KW-1185">Reference proteome</keyword>
<dbReference type="GO" id="GO:0008270">
    <property type="term" value="F:zinc ion binding"/>
    <property type="evidence" value="ECO:0007669"/>
    <property type="project" value="UniProtKB-KW"/>
</dbReference>
<comment type="similarity">
    <text evidence="4 7">Belongs to the archaeal rpoM/eukaryotic RPA12/RPB9/RPC11 RNA polymerase family.</text>
</comment>
<feature type="binding site" evidence="5">
    <location>
        <position position="99"/>
    </location>
    <ligand>
        <name>Zn(2+)</name>
        <dbReference type="ChEBI" id="CHEBI:29105"/>
        <label>2</label>
    </ligand>
</feature>
<name>A0AAE0C5Q5_9CHLO</name>
<evidence type="ECO:0000256" key="5">
    <source>
        <dbReference type="PIRSR" id="PIRSR005586-1"/>
    </source>
</evidence>